<dbReference type="InterPro" id="IPR036397">
    <property type="entry name" value="RNaseH_sf"/>
</dbReference>
<dbReference type="InterPro" id="IPR012337">
    <property type="entry name" value="RNaseH-like_sf"/>
</dbReference>
<evidence type="ECO:0000259" key="1">
    <source>
        <dbReference type="Pfam" id="PF13358"/>
    </source>
</evidence>
<evidence type="ECO:0000313" key="3">
    <source>
        <dbReference type="Proteomes" id="UP000033684"/>
    </source>
</evidence>
<dbReference type="OrthoDB" id="5573803at2"/>
<dbReference type="SUPFAM" id="SSF53098">
    <property type="entry name" value="Ribonuclease H-like"/>
    <property type="match status" value="1"/>
</dbReference>
<proteinExistence type="predicted"/>
<dbReference type="Gene3D" id="3.30.420.10">
    <property type="entry name" value="Ribonuclease H-like superfamily/Ribonuclease H"/>
    <property type="match status" value="1"/>
</dbReference>
<reference evidence="3" key="1">
    <citation type="submission" date="2015-03" db="EMBL/GenBank/DDBJ databases">
        <title>Draft genome sequence of a novel methanotroph (Sn10-6) isolated from flooded ricefield rhizosphere in India.</title>
        <authorList>
            <person name="Pandit P.S."/>
            <person name="Pore S.D."/>
            <person name="Arora P."/>
            <person name="Kapse N.G."/>
            <person name="Dhakephalkar P.K."/>
            <person name="Rahalkar M.C."/>
        </authorList>
    </citation>
    <scope>NUCLEOTIDE SEQUENCE [LARGE SCALE GENOMIC DNA]</scope>
    <source>
        <strain evidence="3">Sn10-6</strain>
    </source>
</reference>
<dbReference type="InterPro" id="IPR038717">
    <property type="entry name" value="Tc1-like_DDE_dom"/>
</dbReference>
<accession>A0A0F3IHQ0</accession>
<protein>
    <recommendedName>
        <fullName evidence="1">Tc1-like transposase DDE domain-containing protein</fullName>
    </recommendedName>
</protein>
<sequence length="121" mass="13858">MGKEGSFKSWVFDGTISSAIVVAFFDELADSLTRPMAAVIDNASIHTSHEFTQNLEEWRKKGLIIVNIPPYSPELNLIEILWRKIKYEWMPFSAYQSFQTLKDSLFEILANIGSSYTINFT</sequence>
<dbReference type="Proteomes" id="UP000033684">
    <property type="component" value="Unassembled WGS sequence"/>
</dbReference>
<dbReference type="Pfam" id="PF13358">
    <property type="entry name" value="DDE_3"/>
    <property type="match status" value="1"/>
</dbReference>
<organism evidence="2 3">
    <name type="scientific">Methylocucumis oryzae</name>
    <dbReference type="NCBI Taxonomy" id="1632867"/>
    <lineage>
        <taxon>Bacteria</taxon>
        <taxon>Pseudomonadati</taxon>
        <taxon>Pseudomonadota</taxon>
        <taxon>Gammaproteobacteria</taxon>
        <taxon>Methylococcales</taxon>
        <taxon>Methylococcaceae</taxon>
        <taxon>Methylocucumis</taxon>
    </lineage>
</organism>
<feature type="domain" description="Tc1-like transposase DDE" evidence="1">
    <location>
        <begin position="7"/>
        <end position="102"/>
    </location>
</feature>
<comment type="caution">
    <text evidence="2">The sequence shown here is derived from an EMBL/GenBank/DDBJ whole genome shotgun (WGS) entry which is preliminary data.</text>
</comment>
<dbReference type="AlphaFoldDB" id="A0A0F3IHQ0"/>
<name>A0A0F3IHQ0_9GAMM</name>
<gene>
    <name evidence="2" type="ORF">VZ94_12075</name>
</gene>
<dbReference type="PATRIC" id="fig|1632867.3.peg.600"/>
<reference evidence="2 3" key="2">
    <citation type="journal article" date="2016" name="Microb. Ecol.">
        <title>Genome Characteristics of a Novel Type I Methanotroph (Sn10-6) Isolated from a Flooded Indian Rice Field.</title>
        <authorList>
            <person name="Rahalkar M.C."/>
            <person name="Pandit P.S."/>
            <person name="Dhakephalkar P.K."/>
            <person name="Pore S."/>
            <person name="Arora P."/>
            <person name="Kapse N."/>
        </authorList>
    </citation>
    <scope>NUCLEOTIDE SEQUENCE [LARGE SCALE GENOMIC DNA]</scope>
    <source>
        <strain evidence="2 3">Sn10-6</strain>
    </source>
</reference>
<dbReference type="GO" id="GO:0003676">
    <property type="term" value="F:nucleic acid binding"/>
    <property type="evidence" value="ECO:0007669"/>
    <property type="project" value="InterPro"/>
</dbReference>
<evidence type="ECO:0000313" key="2">
    <source>
        <dbReference type="EMBL" id="KJV06330.1"/>
    </source>
</evidence>
<dbReference type="EMBL" id="LAJX01000118">
    <property type="protein sequence ID" value="KJV06330.1"/>
    <property type="molecule type" value="Genomic_DNA"/>
</dbReference>
<keyword evidence="3" id="KW-1185">Reference proteome</keyword>